<dbReference type="AlphaFoldDB" id="A0A6J4ICW7"/>
<accession>A0A6J4ICW7</accession>
<dbReference type="Gene3D" id="2.60.40.2880">
    <property type="entry name" value="MmpS1-5, C-terminal soluble domain"/>
    <property type="match status" value="1"/>
</dbReference>
<evidence type="ECO:0000313" key="1">
    <source>
        <dbReference type="EMBL" id="CAA9246735.1"/>
    </source>
</evidence>
<name>A0A6J4ICW7_9PSEU</name>
<sequence>MGRRSAAARRTWGVRRRGRAALAGVAVLLLGLAGCSSDPAPPDEPLSYVEFSAVGPTGSAVGSFVIQGELLGNEMRSFESLPFRTELPAPAEISPKMRVSVADAPPGSRLTCRITLDGRVLVQRTGTVPGPDVLCIVPPTRTG</sequence>
<reference evidence="1" key="1">
    <citation type="submission" date="2020-02" db="EMBL/GenBank/DDBJ databases">
        <authorList>
            <person name="Meier V. D."/>
        </authorList>
    </citation>
    <scope>NUCLEOTIDE SEQUENCE</scope>
    <source>
        <strain evidence="1">AVDCRST_MAG54</strain>
    </source>
</reference>
<protein>
    <submittedName>
        <fullName evidence="1">Uncharacterized protein</fullName>
    </submittedName>
</protein>
<dbReference type="EMBL" id="CADCTH010000240">
    <property type="protein sequence ID" value="CAA9246735.1"/>
    <property type="molecule type" value="Genomic_DNA"/>
</dbReference>
<gene>
    <name evidence="1" type="ORF">AVDCRST_MAG54-1791</name>
</gene>
<dbReference type="InterPro" id="IPR038468">
    <property type="entry name" value="MmpS_C"/>
</dbReference>
<organism evidence="1">
    <name type="scientific">uncultured Actinomycetospora sp</name>
    <dbReference type="NCBI Taxonomy" id="1135996"/>
    <lineage>
        <taxon>Bacteria</taxon>
        <taxon>Bacillati</taxon>
        <taxon>Actinomycetota</taxon>
        <taxon>Actinomycetes</taxon>
        <taxon>Pseudonocardiales</taxon>
        <taxon>Pseudonocardiaceae</taxon>
        <taxon>Actinomycetospora</taxon>
        <taxon>environmental samples</taxon>
    </lineage>
</organism>
<proteinExistence type="predicted"/>
<dbReference type="PROSITE" id="PS51257">
    <property type="entry name" value="PROKAR_LIPOPROTEIN"/>
    <property type="match status" value="1"/>
</dbReference>